<sequence>MISHTYAAAAAAAACALAVMSFGTAHAAAPDPGGKAGASNEIDRNLIKPPPGGVLAPVADAAGKILPR</sequence>
<dbReference type="EMBL" id="JBBKAJ010000022">
    <property type="protein sequence ID" value="MEJ8637103.1"/>
    <property type="molecule type" value="Genomic_DNA"/>
</dbReference>
<keyword evidence="2" id="KW-1185">Reference proteome</keyword>
<evidence type="ECO:0000313" key="1">
    <source>
        <dbReference type="EMBL" id="MEJ8637103.1"/>
    </source>
</evidence>
<proteinExistence type="predicted"/>
<protein>
    <submittedName>
        <fullName evidence="1">Uncharacterized protein</fullName>
    </submittedName>
</protein>
<dbReference type="Proteomes" id="UP001377168">
    <property type="component" value="Unassembled WGS sequence"/>
</dbReference>
<evidence type="ECO:0000313" key="2">
    <source>
        <dbReference type="Proteomes" id="UP001377168"/>
    </source>
</evidence>
<organism evidence="1 2">
    <name type="scientific">Streptomyces achmelvichensis</name>
    <dbReference type="NCBI Taxonomy" id="3134111"/>
    <lineage>
        <taxon>Bacteria</taxon>
        <taxon>Bacillati</taxon>
        <taxon>Actinomycetota</taxon>
        <taxon>Actinomycetes</taxon>
        <taxon>Kitasatosporales</taxon>
        <taxon>Streptomycetaceae</taxon>
        <taxon>Streptomyces</taxon>
    </lineage>
</organism>
<comment type="caution">
    <text evidence="1">The sequence shown here is derived from an EMBL/GenBank/DDBJ whole genome shotgun (WGS) entry which is preliminary data.</text>
</comment>
<accession>A0ACC6Q031</accession>
<gene>
    <name evidence="1" type="ORF">WKI67_27435</name>
</gene>
<name>A0ACC6Q031_9ACTN</name>
<reference evidence="1" key="1">
    <citation type="submission" date="2024-03" db="EMBL/GenBank/DDBJ databases">
        <title>Novel Streptomyces species of biotechnological and ecological value are a feature of Machair soil.</title>
        <authorList>
            <person name="Prole J.R."/>
            <person name="Goodfellow M."/>
            <person name="Allenby N."/>
            <person name="Ward A.C."/>
        </authorList>
    </citation>
    <scope>NUCLEOTIDE SEQUENCE</scope>
    <source>
        <strain evidence="1">MS2.AVA.5</strain>
    </source>
</reference>